<evidence type="ECO:0000313" key="7">
    <source>
        <dbReference type="Proteomes" id="UP000621516"/>
    </source>
</evidence>
<dbReference type="InterPro" id="IPR012318">
    <property type="entry name" value="HTH_CRP"/>
</dbReference>
<evidence type="ECO:0000259" key="5">
    <source>
        <dbReference type="PROSITE" id="PS51063"/>
    </source>
</evidence>
<dbReference type="InterPro" id="IPR014710">
    <property type="entry name" value="RmlC-like_jellyroll"/>
</dbReference>
<dbReference type="GO" id="GO:0006355">
    <property type="term" value="P:regulation of DNA-templated transcription"/>
    <property type="evidence" value="ECO:0007669"/>
    <property type="project" value="InterPro"/>
</dbReference>
<dbReference type="GO" id="GO:0003677">
    <property type="term" value="F:DNA binding"/>
    <property type="evidence" value="ECO:0007669"/>
    <property type="project" value="UniProtKB-KW"/>
</dbReference>
<dbReference type="Pfam" id="PF13545">
    <property type="entry name" value="HTH_Crp_2"/>
    <property type="match status" value="1"/>
</dbReference>
<feature type="domain" description="Cyclic nucleotide-binding" evidence="4">
    <location>
        <begin position="18"/>
        <end position="139"/>
    </location>
</feature>
<feature type="domain" description="HTH crp-type" evidence="5">
    <location>
        <begin position="153"/>
        <end position="222"/>
    </location>
</feature>
<dbReference type="Gene3D" id="2.60.120.10">
    <property type="entry name" value="Jelly Rolls"/>
    <property type="match status" value="1"/>
</dbReference>
<dbReference type="PROSITE" id="PS50042">
    <property type="entry name" value="CNMP_BINDING_3"/>
    <property type="match status" value="1"/>
</dbReference>
<accession>A0A8J6U9R8</accession>
<dbReference type="AlphaFoldDB" id="A0A8J6U9R8"/>
<name>A0A8J6U9R8_9FLAO</name>
<dbReference type="Proteomes" id="UP000621516">
    <property type="component" value="Unassembled WGS sequence"/>
</dbReference>
<dbReference type="RefSeq" id="WP_188221801.1">
    <property type="nucleotide sequence ID" value="NZ_JACVXD010000001.1"/>
</dbReference>
<comment type="caution">
    <text evidence="6">The sequence shown here is derived from an EMBL/GenBank/DDBJ whole genome shotgun (WGS) entry which is preliminary data.</text>
</comment>
<dbReference type="InterPro" id="IPR000595">
    <property type="entry name" value="cNMP-bd_dom"/>
</dbReference>
<evidence type="ECO:0000256" key="1">
    <source>
        <dbReference type="ARBA" id="ARBA00023015"/>
    </source>
</evidence>
<reference evidence="6 7" key="1">
    <citation type="journal article" date="2018" name="J. Microbiol.">
        <title>Aestuariibaculum marinum sp. nov., a marine bacterium isolated from seawater in South Korea.</title>
        <authorList>
            <person name="Choi J."/>
            <person name="Lee D."/>
            <person name="Jang J.H."/>
            <person name="Cha S."/>
            <person name="Seo T."/>
        </authorList>
    </citation>
    <scope>NUCLEOTIDE SEQUENCE [LARGE SCALE GENOMIC DNA]</scope>
    <source>
        <strain evidence="6 7">IP7</strain>
    </source>
</reference>
<evidence type="ECO:0000256" key="2">
    <source>
        <dbReference type="ARBA" id="ARBA00023125"/>
    </source>
</evidence>
<protein>
    <submittedName>
        <fullName evidence="6">Crp/Fnr family transcriptional regulator</fullName>
    </submittedName>
</protein>
<sequence length="231" mass="26951">MAKENKDYIIPILKENSLFNEISDEQLHAYTKISTVKQWPKNTCLLDGDGTQYNFYIIISGKLKLYYYNKSKDRKITLFLLVKHDAFDVSRLLNFSQHKVYYETLTNAKILVTNSLLLKRWMADNPEFYKSLLHYTLYKLNDLEAYVSSTSIDDTSTKLAKLLINNINHSSNQIENINNLPHKELAQLIGTTRAVLNRQIQIFKKEGIIDIKNKTIEIKNMNLLLDKLNNE</sequence>
<dbReference type="InterPro" id="IPR036388">
    <property type="entry name" value="WH-like_DNA-bd_sf"/>
</dbReference>
<evidence type="ECO:0000313" key="6">
    <source>
        <dbReference type="EMBL" id="MBD0822478.1"/>
    </source>
</evidence>
<keyword evidence="3" id="KW-0804">Transcription</keyword>
<evidence type="ECO:0000259" key="4">
    <source>
        <dbReference type="PROSITE" id="PS50042"/>
    </source>
</evidence>
<keyword evidence="1" id="KW-0805">Transcription regulation</keyword>
<dbReference type="InterPro" id="IPR018490">
    <property type="entry name" value="cNMP-bd_dom_sf"/>
</dbReference>
<organism evidence="6 7">
    <name type="scientific">Aestuariibaculum marinum</name>
    <dbReference type="NCBI Taxonomy" id="2683592"/>
    <lineage>
        <taxon>Bacteria</taxon>
        <taxon>Pseudomonadati</taxon>
        <taxon>Bacteroidota</taxon>
        <taxon>Flavobacteriia</taxon>
        <taxon>Flavobacteriales</taxon>
        <taxon>Flavobacteriaceae</taxon>
    </lineage>
</organism>
<proteinExistence type="predicted"/>
<dbReference type="CDD" id="cd00038">
    <property type="entry name" value="CAP_ED"/>
    <property type="match status" value="1"/>
</dbReference>
<dbReference type="SUPFAM" id="SSF51206">
    <property type="entry name" value="cAMP-binding domain-like"/>
    <property type="match status" value="1"/>
</dbReference>
<dbReference type="InterPro" id="IPR036390">
    <property type="entry name" value="WH_DNA-bd_sf"/>
</dbReference>
<evidence type="ECO:0000256" key="3">
    <source>
        <dbReference type="ARBA" id="ARBA00023163"/>
    </source>
</evidence>
<dbReference type="SUPFAM" id="SSF46785">
    <property type="entry name" value="Winged helix' DNA-binding domain"/>
    <property type="match status" value="1"/>
</dbReference>
<dbReference type="SMART" id="SM00419">
    <property type="entry name" value="HTH_CRP"/>
    <property type="match status" value="1"/>
</dbReference>
<gene>
    <name evidence="6" type="ORF">ICJ85_00445</name>
</gene>
<keyword evidence="2" id="KW-0238">DNA-binding</keyword>
<dbReference type="Gene3D" id="1.10.10.10">
    <property type="entry name" value="Winged helix-like DNA-binding domain superfamily/Winged helix DNA-binding domain"/>
    <property type="match status" value="1"/>
</dbReference>
<dbReference type="PROSITE" id="PS51063">
    <property type="entry name" value="HTH_CRP_2"/>
    <property type="match status" value="1"/>
</dbReference>
<dbReference type="EMBL" id="JACVXD010000001">
    <property type="protein sequence ID" value="MBD0822478.1"/>
    <property type="molecule type" value="Genomic_DNA"/>
</dbReference>
<keyword evidence="7" id="KW-1185">Reference proteome</keyword>